<evidence type="ECO:0000256" key="3">
    <source>
        <dbReference type="ARBA" id="ARBA00022692"/>
    </source>
</evidence>
<keyword evidence="8" id="KW-1185">Reference proteome</keyword>
<dbReference type="Gene3D" id="1.10.3470.10">
    <property type="entry name" value="ABC transporter involved in vitamin B12 uptake, BtuC"/>
    <property type="match status" value="1"/>
</dbReference>
<reference evidence="7 8" key="1">
    <citation type="submission" date="2018-06" db="EMBL/GenBank/DDBJ databases">
        <authorList>
            <consortium name="PulseNet: The National Subtyping Network for Foodborne Disease Surveillance"/>
            <person name="Tarr C.L."/>
            <person name="Trees E."/>
            <person name="Katz L.S."/>
            <person name="Carleton-Romer H.A."/>
            <person name="Stroika S."/>
            <person name="Kucerova Z."/>
            <person name="Roache K.F."/>
            <person name="Sabol A.L."/>
            <person name="Besser J."/>
            <person name="Gerner-Smidt P."/>
        </authorList>
    </citation>
    <scope>NUCLEOTIDE SEQUENCE [LARGE SCALE GENOMIC DNA]</scope>
    <source>
        <strain evidence="7 8">PNUSAC001503</strain>
    </source>
</reference>
<dbReference type="EMBL" id="AABTCC010000006">
    <property type="protein sequence ID" value="EAI8858837.1"/>
    <property type="molecule type" value="Genomic_DNA"/>
</dbReference>
<dbReference type="GO" id="GO:0071281">
    <property type="term" value="P:cellular response to iron ion"/>
    <property type="evidence" value="ECO:0007669"/>
    <property type="project" value="UniProtKB-ARBA"/>
</dbReference>
<comment type="caution">
    <text evidence="7">The sequence shown here is derived from an EMBL/GenBank/DDBJ whole genome shotgun (WGS) entry which is preliminary data.</text>
</comment>
<evidence type="ECO:0000256" key="1">
    <source>
        <dbReference type="ARBA" id="ARBA00004141"/>
    </source>
</evidence>
<dbReference type="RefSeq" id="WP_011731927.1">
    <property type="nucleotide sequence ID" value="NZ_AACCWO020000013.1"/>
</dbReference>
<organism evidence="7 8">
    <name type="scientific">Campylobacter fetus</name>
    <dbReference type="NCBI Taxonomy" id="196"/>
    <lineage>
        <taxon>Bacteria</taxon>
        <taxon>Pseudomonadati</taxon>
        <taxon>Campylobacterota</taxon>
        <taxon>Epsilonproteobacteria</taxon>
        <taxon>Campylobacterales</taxon>
        <taxon>Campylobacteraceae</taxon>
        <taxon>Campylobacter</taxon>
    </lineage>
</organism>
<gene>
    <name evidence="7" type="ORF">CX802_03110</name>
</gene>
<dbReference type="PANTHER" id="PTHR30477:SF24">
    <property type="entry name" value="IRON TRANSPORT SYSTEM MEMBRANE PROTEIN HI_0359-RELATED"/>
    <property type="match status" value="1"/>
</dbReference>
<name>A0A5L8JVH2_CAMFE</name>
<evidence type="ECO:0000256" key="6">
    <source>
        <dbReference type="RuleBase" id="RU003943"/>
    </source>
</evidence>
<dbReference type="Pfam" id="PF00950">
    <property type="entry name" value="ABC-3"/>
    <property type="match status" value="1"/>
</dbReference>
<comment type="subcellular location">
    <subcellularLocation>
        <location evidence="6">Cell membrane</location>
        <topology evidence="6">Multi-pass membrane protein</topology>
    </subcellularLocation>
    <subcellularLocation>
        <location evidence="1">Membrane</location>
        <topology evidence="1">Multi-pass membrane protein</topology>
    </subcellularLocation>
</comment>
<evidence type="ECO:0000313" key="7">
    <source>
        <dbReference type="EMBL" id="EAI8858837.1"/>
    </source>
</evidence>
<sequence length="271" mass="29825">MIEFLLEPLRYDFMQIALFMAFGVSIVCAVLSCFLVLKSYSLLGDALSHSVMPGMILAYAAGLPLGVGAFISSLGCLWIIEFLKQRSGLKNDAIIGMSFTGFFAFGLLLYSKVESPLHINEILFGNLLGVSASSMQNSLVVFAMVLIVILLFFRRFFTVFFDEVNARLVGLNPKNYYYLMLLILSFVVVFGFSAVGIILVVAMLILPGAAAFLVTSKFWMMQICAVSFAIFSSLFGIIVSFHMDSSTQALIVLAQTLIFVFCLAYSKIKAL</sequence>
<keyword evidence="4" id="KW-1133">Transmembrane helix</keyword>
<accession>A0A5L8JVH2</accession>
<comment type="similarity">
    <text evidence="2 6">Belongs to the ABC-3 integral membrane protein family.</text>
</comment>
<evidence type="ECO:0000256" key="4">
    <source>
        <dbReference type="ARBA" id="ARBA00022989"/>
    </source>
</evidence>
<dbReference type="InterPro" id="IPR037294">
    <property type="entry name" value="ABC_BtuC-like"/>
</dbReference>
<keyword evidence="5" id="KW-0472">Membrane</keyword>
<dbReference type="GO" id="GO:0043190">
    <property type="term" value="C:ATP-binding cassette (ABC) transporter complex"/>
    <property type="evidence" value="ECO:0007669"/>
    <property type="project" value="InterPro"/>
</dbReference>
<dbReference type="InterPro" id="IPR001626">
    <property type="entry name" value="ABC_TroCD"/>
</dbReference>
<dbReference type="SUPFAM" id="SSF81345">
    <property type="entry name" value="ABC transporter involved in vitamin B12 uptake, BtuC"/>
    <property type="match status" value="1"/>
</dbReference>
<dbReference type="GeneID" id="61064565"/>
<dbReference type="OMA" id="WVVLRGM"/>
<dbReference type="GO" id="GO:0055085">
    <property type="term" value="P:transmembrane transport"/>
    <property type="evidence" value="ECO:0007669"/>
    <property type="project" value="InterPro"/>
</dbReference>
<dbReference type="Proteomes" id="UP000535509">
    <property type="component" value="Unassembled WGS sequence"/>
</dbReference>
<keyword evidence="3 6" id="KW-0812">Transmembrane</keyword>
<protein>
    <submittedName>
        <fullName evidence="7">Metal ABC transporter permease</fullName>
    </submittedName>
</protein>
<dbReference type="FunFam" id="1.10.3470.10:FF:000003">
    <property type="entry name" value="Iron ABC transporter permease SitD"/>
    <property type="match status" value="1"/>
</dbReference>
<evidence type="ECO:0000256" key="2">
    <source>
        <dbReference type="ARBA" id="ARBA00008034"/>
    </source>
</evidence>
<evidence type="ECO:0000313" key="8">
    <source>
        <dbReference type="Proteomes" id="UP000535509"/>
    </source>
</evidence>
<evidence type="ECO:0000256" key="5">
    <source>
        <dbReference type="ARBA" id="ARBA00023136"/>
    </source>
</evidence>
<dbReference type="PANTHER" id="PTHR30477">
    <property type="entry name" value="ABC-TRANSPORTER METAL-BINDING PROTEIN"/>
    <property type="match status" value="1"/>
</dbReference>
<dbReference type="GO" id="GO:0010043">
    <property type="term" value="P:response to zinc ion"/>
    <property type="evidence" value="ECO:0007669"/>
    <property type="project" value="TreeGrafter"/>
</dbReference>
<proteinExistence type="inferred from homology"/>
<dbReference type="AlphaFoldDB" id="A0A5L8JVH2"/>
<keyword evidence="6" id="KW-0813">Transport</keyword>